<accession>E1R689</accession>
<evidence type="ECO:0000256" key="3">
    <source>
        <dbReference type="ARBA" id="ARBA00007739"/>
    </source>
</evidence>
<keyword evidence="7 15" id="KW-0808">Transferase</keyword>
<dbReference type="InterPro" id="IPR050396">
    <property type="entry name" value="Glycosyltr_51/Transpeptidase"/>
</dbReference>
<dbReference type="GO" id="GO:0008955">
    <property type="term" value="F:peptidoglycan glycosyltransferase activity"/>
    <property type="evidence" value="ECO:0007669"/>
    <property type="project" value="UniProtKB-EC"/>
</dbReference>
<dbReference type="AlphaFoldDB" id="E1R689"/>
<keyword evidence="8" id="KW-0378">Hydrolase</keyword>
<dbReference type="KEGG" id="ssm:Spirs_1727"/>
<dbReference type="eggNOG" id="COG5009">
    <property type="taxonomic scope" value="Bacteria"/>
</dbReference>
<dbReference type="NCBIfam" id="TIGR02074">
    <property type="entry name" value="PBP_1a_fam"/>
    <property type="match status" value="1"/>
</dbReference>
<dbReference type="Gene3D" id="3.40.710.10">
    <property type="entry name" value="DD-peptidase/beta-lactamase superfamily"/>
    <property type="match status" value="2"/>
</dbReference>
<dbReference type="InterPro" id="IPR012338">
    <property type="entry name" value="Beta-lactam/transpept-like"/>
</dbReference>
<dbReference type="GO" id="GO:0030288">
    <property type="term" value="C:outer membrane-bounded periplasmic space"/>
    <property type="evidence" value="ECO:0007669"/>
    <property type="project" value="TreeGrafter"/>
</dbReference>
<comment type="pathway">
    <text evidence="1">Cell wall biogenesis; peptidoglycan biosynthesis.</text>
</comment>
<dbReference type="Pfam" id="PF00912">
    <property type="entry name" value="Transgly"/>
    <property type="match status" value="1"/>
</dbReference>
<dbReference type="CAZy" id="GT51">
    <property type="family name" value="Glycosyltransferase Family 51"/>
</dbReference>
<evidence type="ECO:0000256" key="12">
    <source>
        <dbReference type="SAM" id="MobiDB-lite"/>
    </source>
</evidence>
<dbReference type="SUPFAM" id="SSF53955">
    <property type="entry name" value="Lysozyme-like"/>
    <property type="match status" value="1"/>
</dbReference>
<evidence type="ECO:0000256" key="7">
    <source>
        <dbReference type="ARBA" id="ARBA00022679"/>
    </source>
</evidence>
<dbReference type="Pfam" id="PF00905">
    <property type="entry name" value="Transpeptidase"/>
    <property type="match status" value="1"/>
</dbReference>
<keyword evidence="4" id="KW-0121">Carboxypeptidase</keyword>
<keyword evidence="9" id="KW-0511">Multifunctional enzyme</keyword>
<evidence type="ECO:0000256" key="2">
    <source>
        <dbReference type="ARBA" id="ARBA00007090"/>
    </source>
</evidence>
<dbReference type="Proteomes" id="UP000002318">
    <property type="component" value="Chromosome"/>
</dbReference>
<proteinExistence type="inferred from homology"/>
<dbReference type="GO" id="GO:0006508">
    <property type="term" value="P:proteolysis"/>
    <property type="evidence" value="ECO:0007669"/>
    <property type="project" value="UniProtKB-KW"/>
</dbReference>
<evidence type="ECO:0000256" key="1">
    <source>
        <dbReference type="ARBA" id="ARBA00004752"/>
    </source>
</evidence>
<dbReference type="InterPro" id="IPR001460">
    <property type="entry name" value="PCN-bd_Tpept"/>
</dbReference>
<dbReference type="GO" id="GO:0008658">
    <property type="term" value="F:penicillin binding"/>
    <property type="evidence" value="ECO:0007669"/>
    <property type="project" value="InterPro"/>
</dbReference>
<keyword evidence="16" id="KW-1185">Reference proteome</keyword>
<evidence type="ECO:0000313" key="16">
    <source>
        <dbReference type="Proteomes" id="UP000002318"/>
    </source>
</evidence>
<feature type="domain" description="Penicillin-binding protein transpeptidase" evidence="13">
    <location>
        <begin position="420"/>
        <end position="709"/>
    </location>
</feature>
<protein>
    <recommendedName>
        <fullName evidence="10">peptidoglycan glycosyltransferase</fullName>
        <ecNumber evidence="10">2.4.99.28</ecNumber>
    </recommendedName>
</protein>
<dbReference type="Gene3D" id="1.10.3810.10">
    <property type="entry name" value="Biosynthetic peptidoglycan transglycosylase-like"/>
    <property type="match status" value="1"/>
</dbReference>
<evidence type="ECO:0000256" key="5">
    <source>
        <dbReference type="ARBA" id="ARBA00022670"/>
    </source>
</evidence>
<dbReference type="EC" id="2.4.99.28" evidence="10"/>
<evidence type="ECO:0000259" key="14">
    <source>
        <dbReference type="Pfam" id="PF00912"/>
    </source>
</evidence>
<keyword evidence="6 15" id="KW-0328">Glycosyltransferase</keyword>
<gene>
    <name evidence="15" type="ordered locus">Spirs_1727</name>
</gene>
<comment type="catalytic activity">
    <reaction evidence="11">
        <text>[GlcNAc-(1-&gt;4)-Mur2Ac(oyl-L-Ala-gamma-D-Glu-L-Lys-D-Ala-D-Ala)](n)-di-trans,octa-cis-undecaprenyl diphosphate + beta-D-GlcNAc-(1-&gt;4)-Mur2Ac(oyl-L-Ala-gamma-D-Glu-L-Lys-D-Ala-D-Ala)-di-trans,octa-cis-undecaprenyl diphosphate = [GlcNAc-(1-&gt;4)-Mur2Ac(oyl-L-Ala-gamma-D-Glu-L-Lys-D-Ala-D-Ala)](n+1)-di-trans,octa-cis-undecaprenyl diphosphate + di-trans,octa-cis-undecaprenyl diphosphate + H(+)</text>
        <dbReference type="Rhea" id="RHEA:23708"/>
        <dbReference type="Rhea" id="RHEA-COMP:9602"/>
        <dbReference type="Rhea" id="RHEA-COMP:9603"/>
        <dbReference type="ChEBI" id="CHEBI:15378"/>
        <dbReference type="ChEBI" id="CHEBI:58405"/>
        <dbReference type="ChEBI" id="CHEBI:60033"/>
        <dbReference type="ChEBI" id="CHEBI:78435"/>
        <dbReference type="EC" id="2.4.99.28"/>
    </reaction>
</comment>
<evidence type="ECO:0000256" key="4">
    <source>
        <dbReference type="ARBA" id="ARBA00022645"/>
    </source>
</evidence>
<feature type="region of interest" description="Disordered" evidence="12">
    <location>
        <begin position="807"/>
        <end position="830"/>
    </location>
</feature>
<dbReference type="HOGENOM" id="CLU_006354_2_4_12"/>
<dbReference type="EMBL" id="CP002116">
    <property type="protein sequence ID" value="ADK80854.1"/>
    <property type="molecule type" value="Genomic_DNA"/>
</dbReference>
<dbReference type="GO" id="GO:0009252">
    <property type="term" value="P:peptidoglycan biosynthetic process"/>
    <property type="evidence" value="ECO:0007669"/>
    <property type="project" value="TreeGrafter"/>
</dbReference>
<evidence type="ECO:0000256" key="8">
    <source>
        <dbReference type="ARBA" id="ARBA00022801"/>
    </source>
</evidence>
<evidence type="ECO:0000259" key="13">
    <source>
        <dbReference type="Pfam" id="PF00905"/>
    </source>
</evidence>
<evidence type="ECO:0000256" key="6">
    <source>
        <dbReference type="ARBA" id="ARBA00022676"/>
    </source>
</evidence>
<feature type="domain" description="Glycosyl transferase family 51" evidence="14">
    <location>
        <begin position="61"/>
        <end position="236"/>
    </location>
</feature>
<evidence type="ECO:0000256" key="9">
    <source>
        <dbReference type="ARBA" id="ARBA00023268"/>
    </source>
</evidence>
<dbReference type="PANTHER" id="PTHR32282">
    <property type="entry name" value="BINDING PROTEIN TRANSPEPTIDASE, PUTATIVE-RELATED"/>
    <property type="match status" value="1"/>
</dbReference>
<keyword evidence="5" id="KW-0645">Protease</keyword>
<sequence length="830" mass="92805">MIRSRKRRIQAQIIMALTILCSLVVGFSTGFVLSQTFNTDIKGDLTNFEPALPTQILDCNGELITEIFSDEKRDIVPITKLPKTLILALISREDLTFFQHHGFSFRGTARAAWNVLTGSYFSGGSTLTQQVAGRYYADRTDISIFRKLKELWYAFQLERDLTKYEILELYANDMYFGHNAYGVEAASRFYFGHSAEELTVAESAILVIQLASPALYSPINHPERARSRQKDVLDQMVANGFTTREEAEVSFQNYWNNYDFSRSNIASAYFDNESKAPYFSEYVRIKLNDMLYGAVDINKDGYIVHTTLDLGYQRIADEIMSKAFVDVNEKYRTLKGKRLSIADDVYVPIADLLALTFNLEDMKVAGAKQKKAAVDSFYTNFQPPLEALSLLFGSNDIMSVARFAGTKESSRIKKNFIEGALISMDHRNGHILAMVGGSDFETKQYNRAVDAKVQPGSSIKPLYYSAAISSGKFTPATRLYDGPIVFYDDMGNSYQPLNYLGTWDGSVLLRYALATSMNVPSLQVLEGVGFETAIDRISKLLGMEDRKEDRVLFPRSYPLGLGVTSVAPINMVQAFSTFPNHGKRIEPIAITQVLDRNGNTILEPEKERLREMQKNRGKDLQIMSPQAAYIMVSLLQSTVEFGTLRWRRINVGGFDGMPMAGKTGTTQNWGDAWTVGFSPYITTAVWLGFDTPGNSLGREITGATAAGPIWAEYMKKVHAGLEPKEFERPSGIVTVRVCAESGMLPTKLCDHTIEEVFIAGTEPKQLCPIHSFEQERDKELVGNLQDILTIEDFNVDTSDSLFDSSTLPDINFSDDGSGGNDTPDYNPLLE</sequence>
<dbReference type="STRING" id="573413.Spirs_1727"/>
<dbReference type="InterPro" id="IPR036950">
    <property type="entry name" value="PBP_transglycosylase"/>
</dbReference>
<dbReference type="InterPro" id="IPR001264">
    <property type="entry name" value="Glyco_trans_51"/>
</dbReference>
<dbReference type="PANTHER" id="PTHR32282:SF33">
    <property type="entry name" value="PEPTIDOGLYCAN GLYCOSYLTRANSFERASE"/>
    <property type="match status" value="1"/>
</dbReference>
<evidence type="ECO:0000256" key="11">
    <source>
        <dbReference type="ARBA" id="ARBA00049902"/>
    </source>
</evidence>
<evidence type="ECO:0000313" key="15">
    <source>
        <dbReference type="EMBL" id="ADK80854.1"/>
    </source>
</evidence>
<dbReference type="SUPFAM" id="SSF56601">
    <property type="entry name" value="beta-lactamase/transpeptidase-like"/>
    <property type="match status" value="1"/>
</dbReference>
<dbReference type="RefSeq" id="WP_013254318.1">
    <property type="nucleotide sequence ID" value="NC_014364.1"/>
</dbReference>
<dbReference type="OrthoDB" id="343702at2"/>
<comment type="similarity">
    <text evidence="2">In the C-terminal section; belongs to the transpeptidase family.</text>
</comment>
<reference evidence="15 16" key="1">
    <citation type="journal article" date="2010" name="Stand. Genomic Sci.">
        <title>Complete genome sequence of Spirochaeta smaragdinae type strain (SEBR 4228).</title>
        <authorList>
            <person name="Mavromatis K."/>
            <person name="Yasawong M."/>
            <person name="Chertkov O."/>
            <person name="Lapidus A."/>
            <person name="Lucas S."/>
            <person name="Nolan M."/>
            <person name="Del Rio T.G."/>
            <person name="Tice H."/>
            <person name="Cheng J.F."/>
            <person name="Pitluck S."/>
            <person name="Liolios K."/>
            <person name="Ivanova N."/>
            <person name="Tapia R."/>
            <person name="Han C."/>
            <person name="Bruce D."/>
            <person name="Goodwin L."/>
            <person name="Pati A."/>
            <person name="Chen A."/>
            <person name="Palaniappan K."/>
            <person name="Land M."/>
            <person name="Hauser L."/>
            <person name="Chang Y.J."/>
            <person name="Jeffries C.D."/>
            <person name="Detter J.C."/>
            <person name="Rohde M."/>
            <person name="Brambilla E."/>
            <person name="Spring S."/>
            <person name="Goker M."/>
            <person name="Sikorski J."/>
            <person name="Woyke T."/>
            <person name="Bristow J."/>
            <person name="Eisen J.A."/>
            <person name="Markowitz V."/>
            <person name="Hugenholtz P."/>
            <person name="Klenk H.P."/>
            <person name="Kyrpides N.C."/>
        </authorList>
    </citation>
    <scope>NUCLEOTIDE SEQUENCE [LARGE SCALE GENOMIC DNA]</scope>
    <source>
        <strain evidence="16">DSM 11293 / JCM 15392 / SEBR 4228</strain>
    </source>
</reference>
<evidence type="ECO:0000256" key="10">
    <source>
        <dbReference type="ARBA" id="ARBA00044770"/>
    </source>
</evidence>
<dbReference type="GO" id="GO:0004180">
    <property type="term" value="F:carboxypeptidase activity"/>
    <property type="evidence" value="ECO:0007669"/>
    <property type="project" value="UniProtKB-KW"/>
</dbReference>
<comment type="similarity">
    <text evidence="3">In the N-terminal section; belongs to the glycosyltransferase 51 family.</text>
</comment>
<dbReference type="InterPro" id="IPR023346">
    <property type="entry name" value="Lysozyme-like_dom_sf"/>
</dbReference>
<name>E1R689_SEDSS</name>
<organism evidence="15 16">
    <name type="scientific">Sediminispirochaeta smaragdinae (strain DSM 11293 / JCM 15392 / SEBR 4228)</name>
    <name type="common">Spirochaeta smaragdinae</name>
    <dbReference type="NCBI Taxonomy" id="573413"/>
    <lineage>
        <taxon>Bacteria</taxon>
        <taxon>Pseudomonadati</taxon>
        <taxon>Spirochaetota</taxon>
        <taxon>Spirochaetia</taxon>
        <taxon>Spirochaetales</taxon>
        <taxon>Spirochaetaceae</taxon>
        <taxon>Sediminispirochaeta</taxon>
    </lineage>
</organism>